<reference evidence="1 2" key="1">
    <citation type="submission" date="2017-03" db="EMBL/GenBank/DDBJ databases">
        <title>Genome sequence of Clostridium thermoalcaliphilum DSM 7309.</title>
        <authorList>
            <person name="Poehlein A."/>
            <person name="Daniel R."/>
        </authorList>
    </citation>
    <scope>NUCLEOTIDE SEQUENCE [LARGE SCALE GENOMIC DNA]</scope>
    <source>
        <strain evidence="1 2">DSM 7309</strain>
    </source>
</reference>
<dbReference type="Proteomes" id="UP000190140">
    <property type="component" value="Unassembled WGS sequence"/>
</dbReference>
<proteinExistence type="predicted"/>
<dbReference type="InterPro" id="IPR019700">
    <property type="entry name" value="Sigma-G_inhibitor_Gin"/>
</dbReference>
<dbReference type="EMBL" id="MZGW01000008">
    <property type="protein sequence ID" value="OPJ55038.1"/>
    <property type="molecule type" value="Genomic_DNA"/>
</dbReference>
<evidence type="ECO:0000313" key="1">
    <source>
        <dbReference type="EMBL" id="OPJ55038.1"/>
    </source>
</evidence>
<gene>
    <name evidence="1" type="ORF">CLOTH_17030</name>
</gene>
<dbReference type="STRING" id="29349.CLOTH_17030"/>
<name>A0A1V4I4X8_9FIRM</name>
<accession>A0A1V4I4X8</accession>
<dbReference type="Pfam" id="PF10764">
    <property type="entry name" value="Gin"/>
    <property type="match status" value="1"/>
</dbReference>
<organism evidence="1 2">
    <name type="scientific">Alkalithermobacter paradoxus</name>
    <dbReference type="NCBI Taxonomy" id="29349"/>
    <lineage>
        <taxon>Bacteria</taxon>
        <taxon>Bacillati</taxon>
        <taxon>Bacillota</taxon>
        <taxon>Clostridia</taxon>
        <taxon>Peptostreptococcales</taxon>
        <taxon>Tepidibacteraceae</taxon>
        <taxon>Alkalithermobacter</taxon>
    </lineage>
</organism>
<protein>
    <submittedName>
        <fullName evidence="1">Inhibitor of sigma-G Gin</fullName>
    </submittedName>
</protein>
<sequence>MIENGGNPMQCSICSEERLGGIDVLGSYICRRCEDEMIKEDLNELKLEYYKNRMRSLWRNKLS</sequence>
<keyword evidence="2" id="KW-1185">Reference proteome</keyword>
<dbReference type="AlphaFoldDB" id="A0A1V4I4X8"/>
<evidence type="ECO:0000313" key="2">
    <source>
        <dbReference type="Proteomes" id="UP000190140"/>
    </source>
</evidence>
<comment type="caution">
    <text evidence="1">The sequence shown here is derived from an EMBL/GenBank/DDBJ whole genome shotgun (WGS) entry which is preliminary data.</text>
</comment>